<protein>
    <recommendedName>
        <fullName evidence="4 5">Large ribosomal subunit protein eL32</fullName>
    </recommendedName>
</protein>
<keyword evidence="9" id="KW-1185">Reference proteome</keyword>
<dbReference type="GO" id="GO:0000166">
    <property type="term" value="F:nucleotide binding"/>
    <property type="evidence" value="ECO:0007669"/>
    <property type="project" value="InterPro"/>
</dbReference>
<dbReference type="GO" id="GO:0003735">
    <property type="term" value="F:structural constituent of ribosome"/>
    <property type="evidence" value="ECO:0007669"/>
    <property type="project" value="InterPro"/>
</dbReference>
<feature type="domain" description="Helix-hairpin-helix DNA-binding motif class 1" evidence="7">
    <location>
        <begin position="7"/>
        <end position="26"/>
    </location>
</feature>
<dbReference type="InterPro" id="IPR023654">
    <property type="entry name" value="Ribosomal_eL32_arc"/>
</dbReference>
<feature type="compositionally biased region" description="Basic and acidic residues" evidence="6">
    <location>
        <begin position="116"/>
        <end position="128"/>
    </location>
</feature>
<dbReference type="PANTHER" id="PTHR23413:SF1">
    <property type="entry name" value="RIBOSOMAL PROTEIN L32"/>
    <property type="match status" value="1"/>
</dbReference>
<dbReference type="SUPFAM" id="SSF47794">
    <property type="entry name" value="Rad51 N-terminal domain-like"/>
    <property type="match status" value="1"/>
</dbReference>
<evidence type="ECO:0000256" key="4">
    <source>
        <dbReference type="ARBA" id="ARBA00035229"/>
    </source>
</evidence>
<evidence type="ECO:0000313" key="8">
    <source>
        <dbReference type="EMBL" id="SNQ60694.1"/>
    </source>
</evidence>
<dbReference type="Gene3D" id="1.10.150.20">
    <property type="entry name" value="5' to 3' exonuclease, C-terminal subdomain"/>
    <property type="match status" value="1"/>
</dbReference>
<dbReference type="GO" id="GO:0006412">
    <property type="term" value="P:translation"/>
    <property type="evidence" value="ECO:0007669"/>
    <property type="project" value="UniProtKB-UniRule"/>
</dbReference>
<accession>A0A284VN56</accession>
<dbReference type="GO" id="GO:0006281">
    <property type="term" value="P:DNA repair"/>
    <property type="evidence" value="ECO:0007669"/>
    <property type="project" value="InterPro"/>
</dbReference>
<dbReference type="NCBIfam" id="NF006332">
    <property type="entry name" value="PRK08562.1"/>
    <property type="match status" value="1"/>
</dbReference>
<dbReference type="Pfam" id="PF14520">
    <property type="entry name" value="HHH_5"/>
    <property type="match status" value="1"/>
</dbReference>
<evidence type="ECO:0000313" key="9">
    <source>
        <dbReference type="Proteomes" id="UP000218615"/>
    </source>
</evidence>
<dbReference type="EMBL" id="FZMP01000112">
    <property type="protein sequence ID" value="SNQ60694.1"/>
    <property type="molecule type" value="Genomic_DNA"/>
</dbReference>
<feature type="region of interest" description="Disordered" evidence="6">
    <location>
        <begin position="103"/>
        <end position="128"/>
    </location>
</feature>
<dbReference type="InterPro" id="IPR003583">
    <property type="entry name" value="Hlx-hairpin-Hlx_DNA-bd_motif"/>
</dbReference>
<sequence>MEDNEIDQLTKLGGIGTSKAKLLYDTGFKTVDSIKKASVDEIAKVKGIGDKLAKKIKESADEMVVEEEKPAEEEKVEAQPITIALDNETKRLLNVRTIQKSRKPTFLQTDSHKKKKLEDRWKRPDGIHNKTRYHLKGKCPRVEAGYGSPALVRGLHPSGCEEVIVKNPKDLESLKNDRQAARIAHTVGSRKRSLIEAKAAELGLKILNPTRREE</sequence>
<dbReference type="OrthoDB" id="372100at2157"/>
<dbReference type="Pfam" id="PF01655">
    <property type="entry name" value="Ribosomal_L32e"/>
    <property type="match status" value="1"/>
</dbReference>
<dbReference type="Proteomes" id="UP000218615">
    <property type="component" value="Unassembled WGS sequence"/>
</dbReference>
<dbReference type="AlphaFoldDB" id="A0A284VN56"/>
<evidence type="ECO:0000256" key="3">
    <source>
        <dbReference type="ARBA" id="ARBA00023274"/>
    </source>
</evidence>
<comment type="similarity">
    <text evidence="1 5">Belongs to the eukaryotic ribosomal protein eL32 family.</text>
</comment>
<evidence type="ECO:0000256" key="1">
    <source>
        <dbReference type="ARBA" id="ARBA00008431"/>
    </source>
</evidence>
<dbReference type="InterPro" id="IPR010995">
    <property type="entry name" value="DNA_repair_Rad51/TF_NusA_a-hlx"/>
</dbReference>
<evidence type="ECO:0000256" key="5">
    <source>
        <dbReference type="HAMAP-Rule" id="MF_00810"/>
    </source>
</evidence>
<dbReference type="SUPFAM" id="SSF52042">
    <property type="entry name" value="Ribosomal protein L32e"/>
    <property type="match status" value="1"/>
</dbReference>
<gene>
    <name evidence="5 8" type="primary">rpl32e</name>
    <name evidence="8" type="ORF">MNV_20070</name>
</gene>
<dbReference type="HAMAP" id="MF_00810">
    <property type="entry name" value="Ribosomal_eL32"/>
    <property type="match status" value="1"/>
</dbReference>
<keyword evidence="3 5" id="KW-0687">Ribonucleoprotein</keyword>
<name>A0A284VN56_9EURY</name>
<keyword evidence="2 5" id="KW-0689">Ribosomal protein</keyword>
<dbReference type="CDD" id="cd00513">
    <property type="entry name" value="Ribosomal_L32_L32e"/>
    <property type="match status" value="1"/>
</dbReference>
<proteinExistence type="inferred from homology"/>
<evidence type="ECO:0000256" key="6">
    <source>
        <dbReference type="SAM" id="MobiDB-lite"/>
    </source>
</evidence>
<organism evidence="8 9">
    <name type="scientific">Candidatus Methanoperedens nitratireducens</name>
    <dbReference type="NCBI Taxonomy" id="1392998"/>
    <lineage>
        <taxon>Archaea</taxon>
        <taxon>Methanobacteriati</taxon>
        <taxon>Methanobacteriota</taxon>
        <taxon>Stenosarchaea group</taxon>
        <taxon>Methanomicrobia</taxon>
        <taxon>Methanosarcinales</taxon>
        <taxon>ANME-2 cluster</taxon>
        <taxon>Candidatus Methanoperedentaceae</taxon>
        <taxon>Candidatus Methanoperedens</taxon>
    </lineage>
</organism>
<dbReference type="GO" id="GO:0003677">
    <property type="term" value="F:DNA binding"/>
    <property type="evidence" value="ECO:0007669"/>
    <property type="project" value="InterPro"/>
</dbReference>
<dbReference type="GO" id="GO:0022625">
    <property type="term" value="C:cytosolic large ribosomal subunit"/>
    <property type="evidence" value="ECO:0007669"/>
    <property type="project" value="TreeGrafter"/>
</dbReference>
<dbReference type="InterPro" id="IPR001515">
    <property type="entry name" value="Ribosomal_eL32"/>
</dbReference>
<dbReference type="SMART" id="SM01393">
    <property type="entry name" value="Ribosomal_L32e"/>
    <property type="match status" value="1"/>
</dbReference>
<feature type="domain" description="Helix-hairpin-helix DNA-binding motif class 1" evidence="7">
    <location>
        <begin position="40"/>
        <end position="59"/>
    </location>
</feature>
<reference evidence="9" key="1">
    <citation type="submission" date="2017-06" db="EMBL/GenBank/DDBJ databases">
        <authorList>
            <person name="Cremers G."/>
        </authorList>
    </citation>
    <scope>NUCLEOTIDE SEQUENCE [LARGE SCALE GENOMIC DNA]</scope>
</reference>
<evidence type="ECO:0000259" key="7">
    <source>
        <dbReference type="SMART" id="SM00278"/>
    </source>
</evidence>
<dbReference type="SMART" id="SM00278">
    <property type="entry name" value="HhH1"/>
    <property type="match status" value="2"/>
</dbReference>
<evidence type="ECO:0000256" key="2">
    <source>
        <dbReference type="ARBA" id="ARBA00022980"/>
    </source>
</evidence>
<dbReference type="RefSeq" id="WP_096205132.1">
    <property type="nucleotide sequence ID" value="NZ_FZMP01000112.1"/>
</dbReference>
<dbReference type="InterPro" id="IPR036351">
    <property type="entry name" value="Ribosomal_eL32_sf"/>
</dbReference>
<dbReference type="PANTHER" id="PTHR23413">
    <property type="entry name" value="60S RIBOSOMAL PROTEIN L32 AND DNA-DIRECTED RNA POLYMERASE II, SUBUNIT N"/>
    <property type="match status" value="1"/>
</dbReference>